<keyword evidence="3" id="KW-1185">Reference proteome</keyword>
<feature type="domain" description="N-acetyltransferase" evidence="1">
    <location>
        <begin position="9"/>
        <end position="148"/>
    </location>
</feature>
<dbReference type="AlphaFoldDB" id="A0A841PUS6"/>
<dbReference type="GO" id="GO:0016747">
    <property type="term" value="F:acyltransferase activity, transferring groups other than amino-acyl groups"/>
    <property type="evidence" value="ECO:0007669"/>
    <property type="project" value="InterPro"/>
</dbReference>
<protein>
    <submittedName>
        <fullName evidence="2">Putative N-acetyltransferase YhbS</fullName>
    </submittedName>
</protein>
<organism evidence="2 3">
    <name type="scientific">Salirhabdus euzebyi</name>
    <dbReference type="NCBI Taxonomy" id="394506"/>
    <lineage>
        <taxon>Bacteria</taxon>
        <taxon>Bacillati</taxon>
        <taxon>Bacillota</taxon>
        <taxon>Bacilli</taxon>
        <taxon>Bacillales</taxon>
        <taxon>Bacillaceae</taxon>
        <taxon>Salirhabdus</taxon>
    </lineage>
</organism>
<dbReference type="Proteomes" id="UP000581688">
    <property type="component" value="Unassembled WGS sequence"/>
</dbReference>
<name>A0A841PUS6_9BACI</name>
<dbReference type="Pfam" id="PF18014">
    <property type="entry name" value="Acetyltransf_18"/>
    <property type="match status" value="1"/>
</dbReference>
<dbReference type="RefSeq" id="WP_174494793.1">
    <property type="nucleotide sequence ID" value="NZ_CADDWK010000002.1"/>
</dbReference>
<dbReference type="SUPFAM" id="SSF55729">
    <property type="entry name" value="Acyl-CoA N-acyltransferases (Nat)"/>
    <property type="match status" value="1"/>
</dbReference>
<evidence type="ECO:0000313" key="2">
    <source>
        <dbReference type="EMBL" id="MBB6452560.1"/>
    </source>
</evidence>
<dbReference type="InterPro" id="IPR052729">
    <property type="entry name" value="Acyl/Acetyltrans_Enzymes"/>
</dbReference>
<dbReference type="PROSITE" id="PS51186">
    <property type="entry name" value="GNAT"/>
    <property type="match status" value="1"/>
</dbReference>
<keyword evidence="2" id="KW-0808">Transferase</keyword>
<evidence type="ECO:0000313" key="3">
    <source>
        <dbReference type="Proteomes" id="UP000581688"/>
    </source>
</evidence>
<dbReference type="InterPro" id="IPR041496">
    <property type="entry name" value="YitH/HolE_GNAT"/>
</dbReference>
<gene>
    <name evidence="2" type="ORF">HNQ94_001005</name>
</gene>
<proteinExistence type="predicted"/>
<dbReference type="EMBL" id="JACHGH010000002">
    <property type="protein sequence ID" value="MBB6452560.1"/>
    <property type="molecule type" value="Genomic_DNA"/>
</dbReference>
<reference evidence="2 3" key="1">
    <citation type="submission" date="2020-08" db="EMBL/GenBank/DDBJ databases">
        <title>Genomic Encyclopedia of Type Strains, Phase IV (KMG-IV): sequencing the most valuable type-strain genomes for metagenomic binning, comparative biology and taxonomic classification.</title>
        <authorList>
            <person name="Goeker M."/>
        </authorList>
    </citation>
    <scope>NUCLEOTIDE SEQUENCE [LARGE SCALE GENOMIC DNA]</scope>
    <source>
        <strain evidence="2 3">DSM 19612</strain>
    </source>
</reference>
<dbReference type="InterPro" id="IPR000182">
    <property type="entry name" value="GNAT_dom"/>
</dbReference>
<dbReference type="Pfam" id="PF13673">
    <property type="entry name" value="Acetyltransf_10"/>
    <property type="match status" value="1"/>
</dbReference>
<accession>A0A841PUS6</accession>
<dbReference type="InterPro" id="IPR016181">
    <property type="entry name" value="Acyl_CoA_acyltransferase"/>
</dbReference>
<dbReference type="PANTHER" id="PTHR47237">
    <property type="entry name" value="SLL0310 PROTEIN"/>
    <property type="match status" value="1"/>
</dbReference>
<comment type="caution">
    <text evidence="2">The sequence shown here is derived from an EMBL/GenBank/DDBJ whole genome shotgun (WGS) entry which is preliminary data.</text>
</comment>
<dbReference type="PANTHER" id="PTHR47237:SF2">
    <property type="entry name" value="BLL4206 PROTEIN"/>
    <property type="match status" value="1"/>
</dbReference>
<evidence type="ECO:0000259" key="1">
    <source>
        <dbReference type="PROSITE" id="PS51186"/>
    </source>
</evidence>
<dbReference type="Gene3D" id="3.40.630.30">
    <property type="match status" value="1"/>
</dbReference>
<sequence>MVTKHKTVLDMEQFNKSDIAGLIELSESVGWDYDEQEIGTVLSSGKVFGHKNTEGKIVSSAAIVPYDTRLASIGMVIVNEEYRGLSLGKKVTQKCIDSVSKDTTVMLIATEIGKPLYENMGFISVDYVHKFLCDNYVPSDCLNIKDVVIEEYNENDLSEIIKLDKDAFGDSRSHFLHNRIKQSEQCLVVKCTQGNIIGYGMSILGPSNLILGPIVANDSEKAGMILDRLAKKHSGKLRIDTPSGREDFILFLECAGFIKVNTPPIMILNSDQMPKRNHTLFGIAAQIFG</sequence>
<dbReference type="Gene3D" id="3.40.630.90">
    <property type="match status" value="1"/>
</dbReference>